<evidence type="ECO:0000256" key="2">
    <source>
        <dbReference type="ARBA" id="ARBA00022475"/>
    </source>
</evidence>
<organism evidence="7 8">
    <name type="scientific">Marivivens niveibacter</name>
    <dbReference type="NCBI Taxonomy" id="1930667"/>
    <lineage>
        <taxon>Bacteria</taxon>
        <taxon>Pseudomonadati</taxon>
        <taxon>Pseudomonadota</taxon>
        <taxon>Alphaproteobacteria</taxon>
        <taxon>Rhodobacterales</taxon>
        <taxon>Paracoccaceae</taxon>
        <taxon>Marivivens group</taxon>
        <taxon>Marivivens</taxon>
    </lineage>
</organism>
<reference evidence="7 8" key="1">
    <citation type="submission" date="2016-12" db="EMBL/GenBank/DDBJ databases">
        <title>The draft genome sequence of HSLHS2.</title>
        <authorList>
            <person name="Hu D."/>
            <person name="Wang L."/>
            <person name="Shao Z."/>
        </authorList>
    </citation>
    <scope>NUCLEOTIDE SEQUENCE [LARGE SCALE GENOMIC DNA]</scope>
    <source>
        <strain evidence="7">MCCC 1A06712</strain>
    </source>
</reference>
<dbReference type="PIRSF" id="PIRSF006324">
    <property type="entry name" value="LeuE"/>
    <property type="match status" value="1"/>
</dbReference>
<dbReference type="PANTHER" id="PTHR30086">
    <property type="entry name" value="ARGININE EXPORTER PROTEIN ARGO"/>
    <property type="match status" value="1"/>
</dbReference>
<feature type="transmembrane region" description="Helical" evidence="6">
    <location>
        <begin position="39"/>
        <end position="65"/>
    </location>
</feature>
<comment type="subcellular location">
    <subcellularLocation>
        <location evidence="1">Cell membrane</location>
        <topology evidence="1">Multi-pass membrane protein</topology>
    </subcellularLocation>
</comment>
<gene>
    <name evidence="7" type="ORF">BVC71_01075</name>
</gene>
<keyword evidence="5 6" id="KW-0472">Membrane</keyword>
<evidence type="ECO:0000256" key="5">
    <source>
        <dbReference type="ARBA" id="ARBA00023136"/>
    </source>
</evidence>
<dbReference type="InterPro" id="IPR001123">
    <property type="entry name" value="LeuE-type"/>
</dbReference>
<dbReference type="GO" id="GO:0015171">
    <property type="term" value="F:amino acid transmembrane transporter activity"/>
    <property type="evidence" value="ECO:0007669"/>
    <property type="project" value="TreeGrafter"/>
</dbReference>
<sequence length="205" mass="21900">MDLTTAIFEFALASFLIELTPGPNMAYLAIVAATEGRRFGFAAVAGVALGLAIVGVIAALGVGAIITASPFLYQALRWGGVIYLFWLAYDGWRDADETIEHADLGSPMALFFRRGLITNLLNPKAAVFYIAVLPGFVVQGTDVLPQTITLSAVYVAVATAIHAAIVGLAGTAQTLLEDQKKRVFLRQALSIALALIAVWFAWKTR</sequence>
<feature type="transmembrane region" description="Helical" evidence="6">
    <location>
        <begin position="116"/>
        <end position="136"/>
    </location>
</feature>
<evidence type="ECO:0000313" key="8">
    <source>
        <dbReference type="Proteomes" id="UP000194664"/>
    </source>
</evidence>
<dbReference type="GO" id="GO:0005886">
    <property type="term" value="C:plasma membrane"/>
    <property type="evidence" value="ECO:0007669"/>
    <property type="project" value="UniProtKB-SubCell"/>
</dbReference>
<feature type="transmembrane region" description="Helical" evidence="6">
    <location>
        <begin position="71"/>
        <end position="89"/>
    </location>
</feature>
<evidence type="ECO:0000256" key="4">
    <source>
        <dbReference type="ARBA" id="ARBA00022989"/>
    </source>
</evidence>
<keyword evidence="4 6" id="KW-1133">Transmembrane helix</keyword>
<comment type="caution">
    <text evidence="7">The sequence shown here is derived from an EMBL/GenBank/DDBJ whole genome shotgun (WGS) entry which is preliminary data.</text>
</comment>
<feature type="transmembrane region" description="Helical" evidence="6">
    <location>
        <begin position="6"/>
        <end position="27"/>
    </location>
</feature>
<dbReference type="PANTHER" id="PTHR30086:SF20">
    <property type="entry name" value="ARGININE EXPORTER PROTEIN ARGO-RELATED"/>
    <property type="match status" value="1"/>
</dbReference>
<keyword evidence="3 6" id="KW-0812">Transmembrane</keyword>
<evidence type="ECO:0000256" key="1">
    <source>
        <dbReference type="ARBA" id="ARBA00004651"/>
    </source>
</evidence>
<protein>
    <submittedName>
        <fullName evidence="7">Lysine transporter LysE</fullName>
    </submittedName>
</protein>
<accession>A0A251X0Q6</accession>
<dbReference type="EMBL" id="MSPP01000001">
    <property type="protein sequence ID" value="OUD10141.1"/>
    <property type="molecule type" value="Genomic_DNA"/>
</dbReference>
<feature type="transmembrane region" description="Helical" evidence="6">
    <location>
        <begin position="183"/>
        <end position="202"/>
    </location>
</feature>
<keyword evidence="2" id="KW-1003">Cell membrane</keyword>
<proteinExistence type="predicted"/>
<dbReference type="AlphaFoldDB" id="A0A251X0Q6"/>
<dbReference type="Proteomes" id="UP000194664">
    <property type="component" value="Unassembled WGS sequence"/>
</dbReference>
<keyword evidence="8" id="KW-1185">Reference proteome</keyword>
<feature type="transmembrane region" description="Helical" evidence="6">
    <location>
        <begin position="148"/>
        <end position="171"/>
    </location>
</feature>
<dbReference type="RefSeq" id="WP_086449791.1">
    <property type="nucleotide sequence ID" value="NZ_MSPP01000001.1"/>
</dbReference>
<evidence type="ECO:0000313" key="7">
    <source>
        <dbReference type="EMBL" id="OUD10141.1"/>
    </source>
</evidence>
<dbReference type="OrthoDB" id="9804822at2"/>
<dbReference type="Pfam" id="PF01810">
    <property type="entry name" value="LysE"/>
    <property type="match status" value="1"/>
</dbReference>
<evidence type="ECO:0000256" key="6">
    <source>
        <dbReference type="SAM" id="Phobius"/>
    </source>
</evidence>
<name>A0A251X0Q6_9RHOB</name>
<evidence type="ECO:0000256" key="3">
    <source>
        <dbReference type="ARBA" id="ARBA00022692"/>
    </source>
</evidence>